<keyword evidence="4 9" id="KW-0812">Transmembrane</keyword>
<organism evidence="13 14">
    <name type="scientific">Diachasma alloeum</name>
    <dbReference type="NCBI Taxonomy" id="454923"/>
    <lineage>
        <taxon>Eukaryota</taxon>
        <taxon>Metazoa</taxon>
        <taxon>Ecdysozoa</taxon>
        <taxon>Arthropoda</taxon>
        <taxon>Hexapoda</taxon>
        <taxon>Insecta</taxon>
        <taxon>Pterygota</taxon>
        <taxon>Neoptera</taxon>
        <taxon>Endopterygota</taxon>
        <taxon>Hymenoptera</taxon>
        <taxon>Apocrita</taxon>
        <taxon>Ichneumonoidea</taxon>
        <taxon>Braconidae</taxon>
        <taxon>Opiinae</taxon>
        <taxon>Diachasma</taxon>
    </lineage>
</organism>
<evidence type="ECO:0000259" key="11">
    <source>
        <dbReference type="Pfam" id="PF00060"/>
    </source>
</evidence>
<evidence type="ECO:0000256" key="8">
    <source>
        <dbReference type="ARBA" id="ARBA00023180"/>
    </source>
</evidence>
<feature type="signal peptide" evidence="10">
    <location>
        <begin position="1"/>
        <end position="18"/>
    </location>
</feature>
<protein>
    <submittedName>
        <fullName evidence="13">Ionotropic receptor 75u.3</fullName>
    </submittedName>
</protein>
<dbReference type="Proteomes" id="UP000297026">
    <property type="component" value="Unassembled WGS sequence"/>
</dbReference>
<dbReference type="OrthoDB" id="6117597at2759"/>
<name>A0A4E0RMB5_9HYME</name>
<evidence type="ECO:0000313" key="13">
    <source>
        <dbReference type="EMBL" id="THK32888.1"/>
    </source>
</evidence>
<dbReference type="InterPro" id="IPR052192">
    <property type="entry name" value="Insect_Ionotropic_Sensory_Rcpt"/>
</dbReference>
<evidence type="ECO:0000313" key="14">
    <source>
        <dbReference type="Proteomes" id="UP000297026"/>
    </source>
</evidence>
<keyword evidence="6 9" id="KW-0472">Membrane</keyword>
<evidence type="ECO:0000256" key="5">
    <source>
        <dbReference type="ARBA" id="ARBA00022989"/>
    </source>
</evidence>
<dbReference type="Pfam" id="PF00060">
    <property type="entry name" value="Lig_chan"/>
    <property type="match status" value="1"/>
</dbReference>
<keyword evidence="8" id="KW-0325">Glycoprotein</keyword>
<evidence type="ECO:0000256" key="9">
    <source>
        <dbReference type="SAM" id="Phobius"/>
    </source>
</evidence>
<keyword evidence="14" id="KW-1185">Reference proteome</keyword>
<dbReference type="GO" id="GO:0015276">
    <property type="term" value="F:ligand-gated monoatomic ion channel activity"/>
    <property type="evidence" value="ECO:0007669"/>
    <property type="project" value="InterPro"/>
</dbReference>
<evidence type="ECO:0000256" key="2">
    <source>
        <dbReference type="ARBA" id="ARBA00008685"/>
    </source>
</evidence>
<dbReference type="PANTHER" id="PTHR42643:SF33">
    <property type="entry name" value="GLUTAMATE RECEPTOR 2-LIKE PROTEIN"/>
    <property type="match status" value="1"/>
</dbReference>
<dbReference type="Gene3D" id="1.10.287.70">
    <property type="match status" value="1"/>
</dbReference>
<sequence>MLIVSVIAVLIFSVGVSGDQEMDKILQSFIVDVITSLYASSSFTVFHCAKPDDITEFSRFMSRHYQLHEVATISEAYKFRFIESPLSHQNFYVVDLGCAGVHELLIQANNTGSFVGPTKWLILQDLQTDSNATANENFHSGATDQAELRSVFEDFHVFPDSEVIVGQKISDNSIKILSVYRPSPVRSLIIEDRGTWNSIDGIQLRDHDVSSRRRTDLQQTPLKACSVVTHPDTMNHLEDLKDKQVDVITKVGYAFSKLLAARINATVTFTFAASWGYKEKNGSWSGMIGEIDRNEVDFGATATFIIASRIDAVDFIQLYTPNRIRFVFRRPPLSHVSNLFTLPFTESVWIGISVLSCIGFVVLYLSMAWEWRIVKDLSHDEKLTGDLEIKPAFGDNFLILIGAVTQQGSAYEPRSVPARIVIFMLLVFCLSLYAAYAANIVALLQSTSDSIKNVEDLMNSPLKLGIQDIVYNRHYFGSFEDPLRKEFYERRIKKQKDIWLSLTEGIGRMRNELFAFHTELTSGYDVVQSTYEEDEKCGFEEIDYLYVSDPAFAIKRRSPYREIFRVGGIWLQETGIKERYIRIMYNKKPPCNNQKKFVGVGTIECYAAYLTIGYGMLLTFGILLFEIIWSKR</sequence>
<feature type="chain" id="PRO_5020024568" evidence="10">
    <location>
        <begin position="19"/>
        <end position="632"/>
    </location>
</feature>
<dbReference type="Pfam" id="PF24576">
    <property type="entry name" value="IR75A_N"/>
    <property type="match status" value="1"/>
</dbReference>
<evidence type="ECO:0000256" key="6">
    <source>
        <dbReference type="ARBA" id="ARBA00023136"/>
    </source>
</evidence>
<gene>
    <name evidence="13" type="primary">Ir75u.3</name>
    <name evidence="13" type="ORF">DALL_DALL000051</name>
</gene>
<feature type="transmembrane region" description="Helical" evidence="9">
    <location>
        <begin position="348"/>
        <end position="369"/>
    </location>
</feature>
<dbReference type="InterPro" id="IPR001320">
    <property type="entry name" value="Iontro_rcpt_C"/>
</dbReference>
<dbReference type="GO" id="GO:0050906">
    <property type="term" value="P:detection of stimulus involved in sensory perception"/>
    <property type="evidence" value="ECO:0007669"/>
    <property type="project" value="UniProtKB-ARBA"/>
</dbReference>
<reference evidence="13" key="1">
    <citation type="submission" date="2019-02" db="EMBL/GenBank/DDBJ databases">
        <title>Genome of the parasitoid wasp Diachasma alloeum, an emerging model for ecological speciation and transitions to asexual reproduction.</title>
        <authorList>
            <person name="Robertson H.M."/>
            <person name="Walden K.K."/>
            <person name="Tvedte E.S."/>
            <person name="Hood G.R."/>
            <person name="Feder J.L."/>
            <person name="Forbes A.A."/>
            <person name="Logsdon J.M."/>
            <person name="Mcelroy K.E."/>
        </authorList>
    </citation>
    <scope>NUCLEOTIDE SEQUENCE [LARGE SCALE GENOMIC DNA]</scope>
    <source>
        <strain evidence="13">Michigan</strain>
    </source>
</reference>
<keyword evidence="5 9" id="KW-1133">Transmembrane helix</keyword>
<comment type="subcellular location">
    <subcellularLocation>
        <location evidence="1">Cell membrane</location>
        <topology evidence="1">Multi-pass membrane protein</topology>
    </subcellularLocation>
</comment>
<dbReference type="InterPro" id="IPR057074">
    <property type="entry name" value="IR75A_N"/>
</dbReference>
<accession>A0A4E0RMB5</accession>
<dbReference type="PANTHER" id="PTHR42643">
    <property type="entry name" value="IONOTROPIC RECEPTOR 20A-RELATED"/>
    <property type="match status" value="1"/>
</dbReference>
<proteinExistence type="inferred from homology"/>
<comment type="similarity">
    <text evidence="2">Belongs to the glutamate-gated ion channel (TC 1.A.10.1) family.</text>
</comment>
<dbReference type="GO" id="GO:0005886">
    <property type="term" value="C:plasma membrane"/>
    <property type="evidence" value="ECO:0007669"/>
    <property type="project" value="UniProtKB-SubCell"/>
</dbReference>
<keyword evidence="10" id="KW-0732">Signal</keyword>
<feature type="domain" description="Ionotropic glutamate receptor C-terminal" evidence="11">
    <location>
        <begin position="347"/>
        <end position="543"/>
    </location>
</feature>
<evidence type="ECO:0000256" key="4">
    <source>
        <dbReference type="ARBA" id="ARBA00022692"/>
    </source>
</evidence>
<dbReference type="EMBL" id="ML158564">
    <property type="protein sequence ID" value="THK32888.1"/>
    <property type="molecule type" value="Genomic_DNA"/>
</dbReference>
<dbReference type="AlphaFoldDB" id="A0A4E0RMB5"/>
<dbReference type="SUPFAM" id="SSF53850">
    <property type="entry name" value="Periplasmic binding protein-like II"/>
    <property type="match status" value="1"/>
</dbReference>
<keyword evidence="7 13" id="KW-0675">Receptor</keyword>
<feature type="domain" description="Ionotropic receptor 75a N-terminal" evidence="12">
    <location>
        <begin position="43"/>
        <end position="226"/>
    </location>
</feature>
<feature type="transmembrane region" description="Helical" evidence="9">
    <location>
        <begin position="420"/>
        <end position="444"/>
    </location>
</feature>
<evidence type="ECO:0000259" key="12">
    <source>
        <dbReference type="Pfam" id="PF24576"/>
    </source>
</evidence>
<keyword evidence="3" id="KW-1003">Cell membrane</keyword>
<evidence type="ECO:0000256" key="7">
    <source>
        <dbReference type="ARBA" id="ARBA00023170"/>
    </source>
</evidence>
<evidence type="ECO:0000256" key="10">
    <source>
        <dbReference type="SAM" id="SignalP"/>
    </source>
</evidence>
<dbReference type="Gene3D" id="3.40.190.10">
    <property type="entry name" value="Periplasmic binding protein-like II"/>
    <property type="match status" value="1"/>
</dbReference>
<evidence type="ECO:0000256" key="1">
    <source>
        <dbReference type="ARBA" id="ARBA00004651"/>
    </source>
</evidence>
<feature type="transmembrane region" description="Helical" evidence="9">
    <location>
        <begin position="606"/>
        <end position="629"/>
    </location>
</feature>
<evidence type="ECO:0000256" key="3">
    <source>
        <dbReference type="ARBA" id="ARBA00022475"/>
    </source>
</evidence>